<dbReference type="Proteomes" id="UP001322277">
    <property type="component" value="Chromosome 1"/>
</dbReference>
<proteinExistence type="predicted"/>
<protein>
    <submittedName>
        <fullName evidence="1">Uncharacterized protein</fullName>
    </submittedName>
</protein>
<evidence type="ECO:0000313" key="2">
    <source>
        <dbReference type="Proteomes" id="UP001322277"/>
    </source>
</evidence>
<dbReference type="GeneID" id="87937811"/>
<keyword evidence="2" id="KW-1185">Reference proteome</keyword>
<sequence length="304" mass="33450">MDSPALLLYRTARVAVRQPHEALVTTEGEEPEVLYITQDGIIGGTGQVSVYLMQPKMTSVRAEIIRRSAHPVCNYIWKVKTDCWKLQVKFTSPWQAFAQLAWFPSPEGSRCTAAASFSRSPGEVVVRMGPSGRAVGKATQTLIAGYGSPTTYSIDINHITKDDLIVIFQPDDPTLAPVLSQACTRSPVEWKTEAVQPAPDYSNDTFSMSGQIDTVYTTETECQMDLCFPLRRSGVSLFELQAGQQSCVSGQYHSPYIDESSPASESTLDIRSDDGLSARFVTMYKGGTQQEDNDDQCIVVKLLP</sequence>
<accession>A0AAX4HYV2</accession>
<dbReference type="EMBL" id="CP137305">
    <property type="protein sequence ID" value="WQF76294.1"/>
    <property type="molecule type" value="Genomic_DNA"/>
</dbReference>
<reference evidence="2" key="1">
    <citation type="journal article" date="2023" name="bioRxiv">
        <title>Complete genome of the Medicago anthracnose fungus, Colletotrichum destructivum, reveals a mini-chromosome-like region within a core chromosome.</title>
        <authorList>
            <person name="Lapalu N."/>
            <person name="Simon A."/>
            <person name="Lu A."/>
            <person name="Plaumann P.-L."/>
            <person name="Amselem J."/>
            <person name="Pigne S."/>
            <person name="Auger A."/>
            <person name="Koch C."/>
            <person name="Dallery J.-F."/>
            <person name="O'Connell R.J."/>
        </authorList>
    </citation>
    <scope>NUCLEOTIDE SEQUENCE [LARGE SCALE GENOMIC DNA]</scope>
    <source>
        <strain evidence="2">CBS 520.97</strain>
    </source>
</reference>
<gene>
    <name evidence="1" type="ORF">CDEST_01308</name>
</gene>
<organism evidence="1 2">
    <name type="scientific">Colletotrichum destructivum</name>
    <dbReference type="NCBI Taxonomy" id="34406"/>
    <lineage>
        <taxon>Eukaryota</taxon>
        <taxon>Fungi</taxon>
        <taxon>Dikarya</taxon>
        <taxon>Ascomycota</taxon>
        <taxon>Pezizomycotina</taxon>
        <taxon>Sordariomycetes</taxon>
        <taxon>Hypocreomycetidae</taxon>
        <taxon>Glomerellales</taxon>
        <taxon>Glomerellaceae</taxon>
        <taxon>Colletotrichum</taxon>
        <taxon>Colletotrichum destructivum species complex</taxon>
    </lineage>
</organism>
<dbReference type="RefSeq" id="XP_062773518.1">
    <property type="nucleotide sequence ID" value="XM_062917467.1"/>
</dbReference>
<dbReference type="AlphaFoldDB" id="A0AAX4HYV2"/>
<dbReference type="KEGG" id="cdet:87937811"/>
<evidence type="ECO:0000313" key="1">
    <source>
        <dbReference type="EMBL" id="WQF76294.1"/>
    </source>
</evidence>
<name>A0AAX4HYV2_9PEZI</name>